<keyword evidence="2" id="KW-1185">Reference proteome</keyword>
<accession>A0ABW3HVN0</accession>
<dbReference type="RefSeq" id="WP_377567281.1">
    <property type="nucleotide sequence ID" value="NZ_JBHTJZ010000057.1"/>
</dbReference>
<organism evidence="1 2">
    <name type="scientific">Paenibacillus chungangensis</name>
    <dbReference type="NCBI Taxonomy" id="696535"/>
    <lineage>
        <taxon>Bacteria</taxon>
        <taxon>Bacillati</taxon>
        <taxon>Bacillota</taxon>
        <taxon>Bacilli</taxon>
        <taxon>Bacillales</taxon>
        <taxon>Paenibacillaceae</taxon>
        <taxon>Paenibacillus</taxon>
    </lineage>
</organism>
<dbReference type="Pfam" id="PF08868">
    <property type="entry name" value="YugN"/>
    <property type="match status" value="1"/>
</dbReference>
<proteinExistence type="predicted"/>
<dbReference type="Gene3D" id="3.30.310.100">
    <property type="entry name" value="YugN-like"/>
    <property type="match status" value="1"/>
</dbReference>
<dbReference type="Proteomes" id="UP001596989">
    <property type="component" value="Unassembled WGS sequence"/>
</dbReference>
<dbReference type="EMBL" id="JBHTJZ010000057">
    <property type="protein sequence ID" value="MFD0961576.1"/>
    <property type="molecule type" value="Genomic_DNA"/>
</dbReference>
<name>A0ABW3HVN0_9BACL</name>
<evidence type="ECO:0000313" key="1">
    <source>
        <dbReference type="EMBL" id="MFD0961576.1"/>
    </source>
</evidence>
<reference evidence="2" key="1">
    <citation type="journal article" date="2019" name="Int. J. Syst. Evol. Microbiol.">
        <title>The Global Catalogue of Microorganisms (GCM) 10K type strain sequencing project: providing services to taxonomists for standard genome sequencing and annotation.</title>
        <authorList>
            <consortium name="The Broad Institute Genomics Platform"/>
            <consortium name="The Broad Institute Genome Sequencing Center for Infectious Disease"/>
            <person name="Wu L."/>
            <person name="Ma J."/>
        </authorList>
    </citation>
    <scope>NUCLEOTIDE SEQUENCE [LARGE SCALE GENOMIC DNA]</scope>
    <source>
        <strain evidence="2">CCUG 59129</strain>
    </source>
</reference>
<evidence type="ECO:0000313" key="2">
    <source>
        <dbReference type="Proteomes" id="UP001596989"/>
    </source>
</evidence>
<protein>
    <submittedName>
        <fullName evidence="1">YugN family protein</fullName>
    </submittedName>
</protein>
<comment type="caution">
    <text evidence="1">The sequence shown here is derived from an EMBL/GenBank/DDBJ whole genome shotgun (WGS) entry which is preliminary data.</text>
</comment>
<dbReference type="InterPro" id="IPR036491">
    <property type="entry name" value="YugN-like_sf"/>
</dbReference>
<dbReference type="SUPFAM" id="SSF160755">
    <property type="entry name" value="YugN-like"/>
    <property type="match status" value="1"/>
</dbReference>
<gene>
    <name evidence="1" type="ORF">ACFQ2I_19695</name>
</gene>
<dbReference type="InterPro" id="IPR014967">
    <property type="entry name" value="Uncharacterised_YugN-like"/>
</dbReference>
<sequence>MIPLSSVLEGQEHKLTELQVKLEKDRFSLGGNWDYDKGSFDRALDEENKVWLRIPFQVTDGSVDSELSENNARVVIGRPYILKHIYNEGNDPEASARVVGAMFDQFQSPIDPDAHVEPHWIARGREVLQAIEPVISR</sequence>